<comment type="caution">
    <text evidence="2">The sequence shown here is derived from an EMBL/GenBank/DDBJ whole genome shotgun (WGS) entry which is preliminary data.</text>
</comment>
<sequence length="251" mass="27929">MADTARAAADLMHRYTRAFARAMAPLPQLRRRTRRDMRASLEEFLARSPAAGWDDLVEAFGTPEQAAENVLNGMDAGQILAEAKRYGWRRLAAIVVIGLAWAGLALCCGLSFVQLATQPALTAEVSEIELGAFSQTFSDGSSIQIQAHYGEPDLINQSVTAQKRYACYENGELVWVYTLRARFALLPDGMRSVMADDRCLIYDEDWQCVERTPGARNNDEAHATAIFRRQSDGREVYPSLTLTMDEDGTLR</sequence>
<reference evidence="2" key="1">
    <citation type="journal article" date="2021" name="PeerJ">
        <title>Extensive microbial diversity within the chicken gut microbiome revealed by metagenomics and culture.</title>
        <authorList>
            <person name="Gilroy R."/>
            <person name="Ravi A."/>
            <person name="Getino M."/>
            <person name="Pursley I."/>
            <person name="Horton D.L."/>
            <person name="Alikhan N.F."/>
            <person name="Baker D."/>
            <person name="Gharbi K."/>
            <person name="Hall N."/>
            <person name="Watson M."/>
            <person name="Adriaenssens E.M."/>
            <person name="Foster-Nyarko E."/>
            <person name="Jarju S."/>
            <person name="Secka A."/>
            <person name="Antonio M."/>
            <person name="Oren A."/>
            <person name="Chaudhuri R.R."/>
            <person name="La Ragione R."/>
            <person name="Hildebrand F."/>
            <person name="Pallen M.J."/>
        </authorList>
    </citation>
    <scope>NUCLEOTIDE SEQUENCE</scope>
    <source>
        <strain evidence="2">ChiBcec8-13705</strain>
    </source>
</reference>
<keyword evidence="1" id="KW-0812">Transmembrane</keyword>
<evidence type="ECO:0000313" key="3">
    <source>
        <dbReference type="Proteomes" id="UP000886803"/>
    </source>
</evidence>
<reference evidence="2" key="2">
    <citation type="submission" date="2021-04" db="EMBL/GenBank/DDBJ databases">
        <authorList>
            <person name="Gilroy R."/>
        </authorList>
    </citation>
    <scope>NUCLEOTIDE SEQUENCE</scope>
    <source>
        <strain evidence="2">ChiBcec8-13705</strain>
    </source>
</reference>
<gene>
    <name evidence="2" type="ORF">H9945_07220</name>
</gene>
<accession>A0A9D2S385</accession>
<name>A0A9D2S385_9FIRM</name>
<keyword evidence="1" id="KW-0472">Membrane</keyword>
<evidence type="ECO:0000256" key="1">
    <source>
        <dbReference type="SAM" id="Phobius"/>
    </source>
</evidence>
<dbReference type="EMBL" id="DWYG01000122">
    <property type="protein sequence ID" value="HJB42272.1"/>
    <property type="molecule type" value="Genomic_DNA"/>
</dbReference>
<dbReference type="Proteomes" id="UP000886803">
    <property type="component" value="Unassembled WGS sequence"/>
</dbReference>
<feature type="transmembrane region" description="Helical" evidence="1">
    <location>
        <begin position="91"/>
        <end position="113"/>
    </location>
</feature>
<keyword evidence="1" id="KW-1133">Transmembrane helix</keyword>
<evidence type="ECO:0000313" key="2">
    <source>
        <dbReference type="EMBL" id="HJB42272.1"/>
    </source>
</evidence>
<protein>
    <submittedName>
        <fullName evidence="2">Uncharacterized protein</fullName>
    </submittedName>
</protein>
<dbReference type="AlphaFoldDB" id="A0A9D2S385"/>
<organism evidence="2 3">
    <name type="scientific">Candidatus Gemmiger avicola</name>
    <dbReference type="NCBI Taxonomy" id="2838605"/>
    <lineage>
        <taxon>Bacteria</taxon>
        <taxon>Bacillati</taxon>
        <taxon>Bacillota</taxon>
        <taxon>Clostridia</taxon>
        <taxon>Eubacteriales</taxon>
        <taxon>Gemmiger</taxon>
    </lineage>
</organism>
<proteinExistence type="predicted"/>